<dbReference type="Pfam" id="PF13646">
    <property type="entry name" value="HEAT_2"/>
    <property type="match status" value="1"/>
</dbReference>
<feature type="binding site" evidence="9">
    <location>
        <position position="237"/>
    </location>
    <ligand>
        <name>cob(II)alamin</name>
        <dbReference type="ChEBI" id="CHEBI:16304"/>
    </ligand>
</feature>
<dbReference type="UniPathway" id="UPA00392"/>
<comment type="subunit">
    <text evidence="9">Monomer.</text>
</comment>
<evidence type="ECO:0000313" key="12">
    <source>
        <dbReference type="Proteomes" id="UP000186030"/>
    </source>
</evidence>
<feature type="binding site" evidence="9">
    <location>
        <position position="268"/>
    </location>
    <ligand>
        <name>[4Fe-4S] cluster</name>
        <dbReference type="ChEBI" id="CHEBI:49883"/>
        <label>1</label>
    </ligand>
</feature>
<feature type="binding site" evidence="9">
    <location>
        <position position="264"/>
    </location>
    <ligand>
        <name>[4Fe-4S] cluster</name>
        <dbReference type="ChEBI" id="CHEBI:49883"/>
        <label>2</label>
    </ligand>
</feature>
<feature type="binding site" evidence="9">
    <location>
        <position position="215"/>
    </location>
    <ligand>
        <name>[4Fe-4S] cluster</name>
        <dbReference type="ChEBI" id="CHEBI:49883"/>
        <label>1</label>
    </ligand>
</feature>
<feature type="binding site" evidence="9">
    <location>
        <position position="235"/>
    </location>
    <ligand>
        <name>[4Fe-4S] cluster</name>
        <dbReference type="ChEBI" id="CHEBI:49883"/>
        <label>2</label>
    </ligand>
</feature>
<dbReference type="FunFam" id="3.30.70.20:FF:000037">
    <property type="entry name" value="Epoxyqueuosine reductase"/>
    <property type="match status" value="1"/>
</dbReference>
<dbReference type="Gene3D" id="3.30.70.20">
    <property type="match status" value="1"/>
</dbReference>
<evidence type="ECO:0000256" key="2">
    <source>
        <dbReference type="ARBA" id="ARBA00022490"/>
    </source>
</evidence>
<keyword evidence="4 9" id="KW-0479">Metal-binding</keyword>
<dbReference type="InterPro" id="IPR016024">
    <property type="entry name" value="ARM-type_fold"/>
</dbReference>
<dbReference type="InterPro" id="IPR011989">
    <property type="entry name" value="ARM-like"/>
</dbReference>
<comment type="pathway">
    <text evidence="9">tRNA modification; tRNA-queuosine biosynthesis.</text>
</comment>
<keyword evidence="7 9" id="KW-0408">Iron</keyword>
<reference evidence="11 12" key="1">
    <citation type="submission" date="2016-11" db="EMBL/GenBank/DDBJ databases">
        <authorList>
            <person name="Kadnikov V."/>
            <person name="Nazina T."/>
        </authorList>
    </citation>
    <scope>NUCLEOTIDE SEQUENCE [LARGE SCALE GENOMIC DNA]</scope>
    <source>
        <strain evidence="11 12">1017</strain>
    </source>
</reference>
<feature type="binding site" evidence="9">
    <location>
        <position position="301"/>
    </location>
    <ligand>
        <name>tRNA</name>
        <dbReference type="ChEBI" id="CHEBI:17843"/>
    </ligand>
</feature>
<comment type="function">
    <text evidence="9">Catalyzes the conversion of epoxyqueuosine (oQ) to queuosine (Q), which is a hypermodified base found in the wobble positions of tRNA(Asp), tRNA(Asn), tRNA(His) and tRNA(Tyr).</text>
</comment>
<dbReference type="GO" id="GO:0052693">
    <property type="term" value="F:epoxyqueuosine reductase activity"/>
    <property type="evidence" value="ECO:0007669"/>
    <property type="project" value="UniProtKB-UniRule"/>
</dbReference>
<dbReference type="SUPFAM" id="SSF54862">
    <property type="entry name" value="4Fe-4S ferredoxins"/>
    <property type="match status" value="1"/>
</dbReference>
<evidence type="ECO:0000256" key="7">
    <source>
        <dbReference type="ARBA" id="ARBA00023004"/>
    </source>
</evidence>
<dbReference type="Pfam" id="PF08331">
    <property type="entry name" value="QueG_DUF1730"/>
    <property type="match status" value="1"/>
</dbReference>
<feature type="binding site" evidence="9">
    <location>
        <position position="219"/>
    </location>
    <ligand>
        <name>[4Fe-4S] cluster</name>
        <dbReference type="ChEBI" id="CHEBI:49883"/>
        <label>2</label>
    </ligand>
</feature>
<dbReference type="GO" id="GO:0008616">
    <property type="term" value="P:tRNA queuosine(34) biosynthetic process"/>
    <property type="evidence" value="ECO:0007669"/>
    <property type="project" value="UniProtKB-UniRule"/>
</dbReference>
<feature type="binding site" evidence="9">
    <location>
        <position position="318"/>
    </location>
    <ligand>
        <name>tRNA</name>
        <dbReference type="ChEBI" id="CHEBI:17843"/>
    </ligand>
</feature>
<evidence type="ECO:0000256" key="6">
    <source>
        <dbReference type="ARBA" id="ARBA00023002"/>
    </source>
</evidence>
<feature type="binding site" evidence="9">
    <location>
        <position position="212"/>
    </location>
    <ligand>
        <name>[4Fe-4S] cluster</name>
        <dbReference type="ChEBI" id="CHEBI:49883"/>
        <label>1</label>
    </ligand>
</feature>
<keyword evidence="3 9" id="KW-0819">tRNA processing</keyword>
<keyword evidence="5 9" id="KW-0671">Queuosine biosynthesis</keyword>
<comment type="cofactor">
    <cofactor evidence="9">
        <name>cob(II)alamin</name>
        <dbReference type="ChEBI" id="CHEBI:16304"/>
    </cofactor>
</comment>
<keyword evidence="9" id="KW-0846">Cobalamin</keyword>
<feature type="binding site" evidence="9">
    <location>
        <position position="241"/>
    </location>
    <ligand>
        <name>tRNA</name>
        <dbReference type="ChEBI" id="CHEBI:17843"/>
    </ligand>
</feature>
<dbReference type="SUPFAM" id="SSF48371">
    <property type="entry name" value="ARM repeat"/>
    <property type="match status" value="1"/>
</dbReference>
<dbReference type="InterPro" id="IPR013542">
    <property type="entry name" value="QueG_DUF1730"/>
</dbReference>
<dbReference type="HAMAP" id="MF_00916">
    <property type="entry name" value="QueG"/>
    <property type="match status" value="1"/>
</dbReference>
<evidence type="ECO:0000256" key="9">
    <source>
        <dbReference type="HAMAP-Rule" id="MF_00916"/>
    </source>
</evidence>
<evidence type="ECO:0000256" key="5">
    <source>
        <dbReference type="ARBA" id="ARBA00022785"/>
    </source>
</evidence>
<feature type="binding site" evidence="9">
    <location>
        <position position="155"/>
    </location>
    <ligand>
        <name>cob(II)alamin</name>
        <dbReference type="ChEBI" id="CHEBI:16304"/>
    </ligand>
</feature>
<dbReference type="SMART" id="SM00567">
    <property type="entry name" value="EZ_HEAT"/>
    <property type="match status" value="2"/>
</dbReference>
<dbReference type="InterPro" id="IPR004453">
    <property type="entry name" value="QueG"/>
</dbReference>
<gene>
    <name evidence="9" type="primary">queG</name>
    <name evidence="11" type="ORF">BRO54_3700</name>
</gene>
<dbReference type="PROSITE" id="PS00198">
    <property type="entry name" value="4FE4S_FER_1"/>
    <property type="match status" value="1"/>
</dbReference>
<dbReference type="Gene3D" id="1.25.10.10">
    <property type="entry name" value="Leucine-rich Repeat Variant"/>
    <property type="match status" value="1"/>
</dbReference>
<sequence>MHFILITSDFILPYMTKGGKTMDVMALKREVIEYSRSIGIDKIGFASADPFVELKERLRRQQELGYQSGFEEPDIEKRTNPSLLLPEAKSIIAIALAYPSKIKNAPRGTKTERRGVFCRASWGKDYHDVLRERLQQLEEFLLAKVPHARVRSMVDTGELADRAVAERAGIGWSGKNCSIITPEFGSYVYLGEMITNIPFPPDEPVENRCGTCTKCIDACPTGALVQGGQLNAQRCLSFLTQTKGFLADEFREKIGNRLYGCDTCQQVCPENKGKDFHLHPEFEPDPEAVKPKLIPLLQMSNREFKETFGAMAGSWRGKKPIQRNAILALAHYKDQTAVPHLLRLLKEDSRPVIRGTAAWALGKIGDPSAKPYLEAARQTEADADVIAEIEKGLKLLAEAKE</sequence>
<dbReference type="InterPro" id="IPR017896">
    <property type="entry name" value="4Fe4S_Fe-S-bd"/>
</dbReference>
<keyword evidence="8 9" id="KW-0411">Iron-sulfur</keyword>
<evidence type="ECO:0000256" key="8">
    <source>
        <dbReference type="ARBA" id="ARBA00023014"/>
    </source>
</evidence>
<feature type="binding site" evidence="9">
    <location>
        <position position="261"/>
    </location>
    <ligand>
        <name>[4Fe-4S] cluster</name>
        <dbReference type="ChEBI" id="CHEBI:49883"/>
        <label>2</label>
    </ligand>
</feature>
<accession>A0A1Q5SJV7</accession>
<dbReference type="Proteomes" id="UP000186030">
    <property type="component" value="Unassembled WGS sequence"/>
</dbReference>
<name>A0A1Q5SJV7_9BACL</name>
<evidence type="ECO:0000256" key="3">
    <source>
        <dbReference type="ARBA" id="ARBA00022694"/>
    </source>
</evidence>
<reference evidence="12" key="2">
    <citation type="submission" date="2017-01" db="EMBL/GenBank/DDBJ databases">
        <title>Genome sequencing and annotation of Geobacillus sp. 1017, a Hydrocarbon-Oxidizing Thermophilic Bacterium Isolated from a Heavy Oil Reservoir (China).</title>
        <authorList>
            <person name="Kadnikov V.V."/>
            <person name="Mardanov A.V."/>
            <person name="Poltaraus A.B."/>
            <person name="Sokolova D.S."/>
            <person name="Semenova E.M."/>
            <person name="Ravin N.V."/>
            <person name="Tourova T.P."/>
            <person name="Nazina T.N."/>
        </authorList>
    </citation>
    <scope>NUCLEOTIDE SEQUENCE [LARGE SCALE GENOMIC DNA]</scope>
    <source>
        <strain evidence="12">1017</strain>
    </source>
</reference>
<feature type="binding site" evidence="9">
    <location>
        <position position="302"/>
    </location>
    <ligand>
        <name>tRNA</name>
        <dbReference type="ChEBI" id="CHEBI:17843"/>
    </ligand>
</feature>
<comment type="subcellular location">
    <subcellularLocation>
        <location evidence="9">Cytoplasm</location>
    </subcellularLocation>
</comment>
<keyword evidence="9" id="KW-0170">Cobalt</keyword>
<dbReference type="InterPro" id="IPR004155">
    <property type="entry name" value="PBS_lyase_HEAT"/>
</dbReference>
<dbReference type="EC" id="1.17.99.6" evidence="9"/>
<protein>
    <recommendedName>
        <fullName evidence="9">Epoxyqueuosine reductase</fullName>
        <ecNumber evidence="9">1.17.99.6</ecNumber>
    </recommendedName>
    <alternativeName>
        <fullName evidence="9">Queuosine biosynthesis protein QueG</fullName>
    </alternativeName>
</protein>
<feature type="binding site" evidence="9">
    <location>
        <position position="118"/>
    </location>
    <ligand>
        <name>cob(II)alamin</name>
        <dbReference type="ChEBI" id="CHEBI:16304"/>
    </ligand>
</feature>
<keyword evidence="2 9" id="KW-0963">Cytoplasm</keyword>
<feature type="binding site" evidence="9">
    <location>
        <position position="319"/>
    </location>
    <ligand>
        <name>tRNA</name>
        <dbReference type="ChEBI" id="CHEBI:17843"/>
    </ligand>
</feature>
<feature type="active site" description="Proton donor" evidence="9">
    <location>
        <position position="155"/>
    </location>
</feature>
<proteinExistence type="inferred from homology"/>
<dbReference type="GO" id="GO:0046872">
    <property type="term" value="F:metal ion binding"/>
    <property type="evidence" value="ECO:0007669"/>
    <property type="project" value="UniProtKB-KW"/>
</dbReference>
<dbReference type="Pfam" id="PF13484">
    <property type="entry name" value="Fer4_16"/>
    <property type="match status" value="1"/>
</dbReference>
<dbReference type="PANTHER" id="PTHR30002">
    <property type="entry name" value="EPOXYQUEUOSINE REDUCTASE"/>
    <property type="match status" value="1"/>
</dbReference>
<dbReference type="GO" id="GO:0031419">
    <property type="term" value="F:cobalamin binding"/>
    <property type="evidence" value="ECO:0007669"/>
    <property type="project" value="UniProtKB-KW"/>
</dbReference>
<comment type="similarity">
    <text evidence="9">Belongs to the QueG family.</text>
</comment>
<feature type="binding site" evidence="9">
    <location>
        <begin position="261"/>
        <end position="262"/>
    </location>
    <ligand>
        <name>cob(II)alamin</name>
        <dbReference type="ChEBI" id="CHEBI:16304"/>
    </ligand>
</feature>
<keyword evidence="1 9" id="KW-0004">4Fe-4S</keyword>
<evidence type="ECO:0000313" key="11">
    <source>
        <dbReference type="EMBL" id="OKO88289.1"/>
    </source>
</evidence>
<comment type="cofactor">
    <cofactor evidence="9">
        <name>[4Fe-4S] cluster</name>
        <dbReference type="ChEBI" id="CHEBI:49883"/>
    </cofactor>
    <text evidence="9">Binds 2 [4Fe-4S] clusters per monomer.</text>
</comment>
<evidence type="ECO:0000256" key="4">
    <source>
        <dbReference type="ARBA" id="ARBA00022723"/>
    </source>
</evidence>
<dbReference type="PROSITE" id="PS51379">
    <property type="entry name" value="4FE4S_FER_2"/>
    <property type="match status" value="1"/>
</dbReference>
<feature type="domain" description="4Fe-4S ferredoxin-type" evidence="10">
    <location>
        <begin position="200"/>
        <end position="229"/>
    </location>
</feature>
<feature type="binding site" evidence="9">
    <location>
        <position position="209"/>
    </location>
    <ligand>
        <name>[4Fe-4S] cluster</name>
        <dbReference type="ChEBI" id="CHEBI:49883"/>
        <label>1</label>
    </ligand>
</feature>
<dbReference type="InterPro" id="IPR017900">
    <property type="entry name" value="4Fe4S_Fe_S_CS"/>
</dbReference>
<keyword evidence="6 9" id="KW-0560">Oxidoreductase</keyword>
<feature type="binding site" evidence="9">
    <location>
        <position position="176"/>
    </location>
    <ligand>
        <name>cob(II)alamin</name>
        <dbReference type="ChEBI" id="CHEBI:16304"/>
    </ligand>
</feature>
<dbReference type="AlphaFoldDB" id="A0A1Q5SJV7"/>
<comment type="caution">
    <text evidence="9">Lacks conserved residue(s) required for the propagation of feature annotation.</text>
</comment>
<organism evidence="11 12">
    <name type="scientific">Geobacillus proteiniphilus</name>
    <dbReference type="NCBI Taxonomy" id="860353"/>
    <lineage>
        <taxon>Bacteria</taxon>
        <taxon>Bacillati</taxon>
        <taxon>Bacillota</taxon>
        <taxon>Bacilli</taxon>
        <taxon>Bacillales</taxon>
        <taxon>Anoxybacillaceae</taxon>
        <taxon>Geobacillus</taxon>
    </lineage>
</organism>
<feature type="binding site" evidence="9">
    <location>
        <position position="316"/>
    </location>
    <ligand>
        <name>tRNA</name>
        <dbReference type="ChEBI" id="CHEBI:17843"/>
    </ligand>
</feature>
<feature type="binding site" evidence="9">
    <location>
        <position position="243"/>
    </location>
    <ligand>
        <name>tRNA</name>
        <dbReference type="ChEBI" id="CHEBI:17843"/>
    </ligand>
</feature>
<feature type="binding site" evidence="9">
    <location>
        <position position="78"/>
    </location>
    <ligand>
        <name>cob(II)alamin</name>
        <dbReference type="ChEBI" id="CHEBI:16304"/>
    </ligand>
</feature>
<dbReference type="GO" id="GO:0051539">
    <property type="term" value="F:4 iron, 4 sulfur cluster binding"/>
    <property type="evidence" value="ECO:0007669"/>
    <property type="project" value="UniProtKB-KW"/>
</dbReference>
<dbReference type="GO" id="GO:0005737">
    <property type="term" value="C:cytoplasm"/>
    <property type="evidence" value="ECO:0007669"/>
    <property type="project" value="UniProtKB-SubCell"/>
</dbReference>
<dbReference type="NCBIfam" id="TIGR00276">
    <property type="entry name" value="tRNA epoxyqueuosine(34) reductase QueG"/>
    <property type="match status" value="1"/>
</dbReference>
<feature type="binding site" evidence="9">
    <location>
        <position position="190"/>
    </location>
    <ligand>
        <name>cob(II)alamin</name>
        <dbReference type="ChEBI" id="CHEBI:16304"/>
    </ligand>
</feature>
<comment type="catalytic activity">
    <reaction evidence="9">
        <text>epoxyqueuosine(34) in tRNA + AH2 = queuosine(34) in tRNA + A + H2O</text>
        <dbReference type="Rhea" id="RHEA:32159"/>
        <dbReference type="Rhea" id="RHEA-COMP:18571"/>
        <dbReference type="Rhea" id="RHEA-COMP:18582"/>
        <dbReference type="ChEBI" id="CHEBI:13193"/>
        <dbReference type="ChEBI" id="CHEBI:15377"/>
        <dbReference type="ChEBI" id="CHEBI:17499"/>
        <dbReference type="ChEBI" id="CHEBI:194431"/>
        <dbReference type="ChEBI" id="CHEBI:194443"/>
        <dbReference type="EC" id="1.17.99.6"/>
    </reaction>
</comment>
<dbReference type="EMBL" id="MQMG01000079">
    <property type="protein sequence ID" value="OKO88289.1"/>
    <property type="molecule type" value="Genomic_DNA"/>
</dbReference>
<feature type="binding site" evidence="9">
    <location>
        <position position="179"/>
    </location>
    <ligand>
        <name>cob(II)alamin</name>
        <dbReference type="ChEBI" id="CHEBI:16304"/>
    </ligand>
</feature>
<feature type="binding site" evidence="9">
    <location>
        <position position="173"/>
    </location>
    <ligand>
        <name>cob(II)alamin</name>
        <dbReference type="ChEBI" id="CHEBI:16304"/>
    </ligand>
</feature>
<dbReference type="PANTHER" id="PTHR30002:SF4">
    <property type="entry name" value="EPOXYQUEUOSINE REDUCTASE"/>
    <property type="match status" value="1"/>
</dbReference>
<comment type="caution">
    <text evidence="11">The sequence shown here is derived from an EMBL/GenBank/DDBJ whole genome shotgun (WGS) entry which is preliminary data.</text>
</comment>
<evidence type="ECO:0000256" key="1">
    <source>
        <dbReference type="ARBA" id="ARBA00022485"/>
    </source>
</evidence>
<evidence type="ECO:0000259" key="10">
    <source>
        <dbReference type="PROSITE" id="PS51379"/>
    </source>
</evidence>